<dbReference type="Proteomes" id="UP000321378">
    <property type="component" value="Chromosome"/>
</dbReference>
<reference evidence="2 3" key="1">
    <citation type="submission" date="2019-07" db="EMBL/GenBank/DDBJ databases">
        <title>Complete Genome Sequence of Leptotrichia trevisanii Strain JMUB3935.</title>
        <authorList>
            <person name="Watanabe S."/>
            <person name="Cui L."/>
        </authorList>
    </citation>
    <scope>NUCLEOTIDE SEQUENCE [LARGE SCALE GENOMIC DNA]</scope>
    <source>
        <strain evidence="2 3">JMUB3935</strain>
    </source>
</reference>
<keyword evidence="1" id="KW-1133">Transmembrane helix</keyword>
<proteinExistence type="predicted"/>
<dbReference type="RefSeq" id="WP_146997013.1">
    <property type="nucleotide sequence ID" value="NZ_AP019840.1"/>
</dbReference>
<keyword evidence="1" id="KW-0472">Membrane</keyword>
<dbReference type="SUPFAM" id="SSF82185">
    <property type="entry name" value="Histone H3 K4-specific methyltransferase SET7/9 N-terminal domain"/>
    <property type="match status" value="1"/>
</dbReference>
<evidence type="ECO:0000313" key="3">
    <source>
        <dbReference type="Proteomes" id="UP000321378"/>
    </source>
</evidence>
<gene>
    <name evidence="2" type="ORF">JMUB3935_1692</name>
</gene>
<evidence type="ECO:0000313" key="2">
    <source>
        <dbReference type="EMBL" id="BBM52713.1"/>
    </source>
</evidence>
<protein>
    <submittedName>
        <fullName evidence="2">MORN repeat protein</fullName>
    </submittedName>
</protein>
<sequence>MRCYFFEKNSKVQNYLRKVMILVAALMISTISFGVKLGTVKGLSRLSNYNKLKDIDVNAITNLQVNKKTRRVINPGINFTGVGIVNNRGKIIGIYFYKNGEWNGKSYVYYDNGQVYLENENKNGKSEGEGKEYYDDGQLQSARIYKDDIILLLKKYKHDGSLDFTYTQTSGYNGIMTYHKREGNIETVEKVEASYREKNEGRVLVVSIIFTKNGAFQVYNNKGRLIRDGVYRNDEIVTSNKVDKFSGFILQDRTYKVNVEDRDYFFQTLKDFKMKGLTEEFYKGTVELFGSKPYCSSIGMLFVHYRIFKDDPVTDIIGSYLLKISRDAKKTAKKYTELNDNDFLVKYYKTNCKVPSESKLSFVENLEVSKEFESNRNPKEIREFFKNPVIK</sequence>
<organism evidence="2 3">
    <name type="scientific">Leptotrichia trevisanii</name>
    <dbReference type="NCBI Taxonomy" id="109328"/>
    <lineage>
        <taxon>Bacteria</taxon>
        <taxon>Fusobacteriati</taxon>
        <taxon>Fusobacteriota</taxon>
        <taxon>Fusobacteriia</taxon>
        <taxon>Fusobacteriales</taxon>
        <taxon>Leptotrichiaceae</taxon>
        <taxon>Leptotrichia</taxon>
    </lineage>
</organism>
<name>A0A510KRR8_9FUSO</name>
<accession>A0A510KRR8</accession>
<dbReference type="Gene3D" id="3.90.930.1">
    <property type="match status" value="1"/>
</dbReference>
<dbReference type="AlphaFoldDB" id="A0A510KRR8"/>
<dbReference type="STRING" id="1122173.GCA_000482505_00872"/>
<feature type="transmembrane region" description="Helical" evidence="1">
    <location>
        <begin position="21"/>
        <end position="40"/>
    </location>
</feature>
<keyword evidence="1" id="KW-0812">Transmembrane</keyword>
<dbReference type="EMBL" id="AP019840">
    <property type="protein sequence ID" value="BBM52713.1"/>
    <property type="molecule type" value="Genomic_DNA"/>
</dbReference>
<evidence type="ECO:0000256" key="1">
    <source>
        <dbReference type="SAM" id="Phobius"/>
    </source>
</evidence>